<evidence type="ECO:0000256" key="1">
    <source>
        <dbReference type="SAM" id="MobiDB-lite"/>
    </source>
</evidence>
<dbReference type="PANTHER" id="PTHR35213:SF5">
    <property type="entry name" value="RING-TYPE DOMAIN-CONTAINING PROTEIN"/>
    <property type="match status" value="1"/>
</dbReference>
<dbReference type="InParanoid" id="F0YSS9"/>
<accession>F0YSS9</accession>
<proteinExistence type="predicted"/>
<dbReference type="EMBL" id="GL834123">
    <property type="protein sequence ID" value="EGB01830.1"/>
    <property type="molecule type" value="Genomic_DNA"/>
</dbReference>
<feature type="compositionally biased region" description="Pro residues" evidence="1">
    <location>
        <begin position="196"/>
        <end position="244"/>
    </location>
</feature>
<dbReference type="Proteomes" id="UP000002729">
    <property type="component" value="Unassembled WGS sequence"/>
</dbReference>
<keyword evidence="3" id="KW-1185">Reference proteome</keyword>
<reference evidence="2 3" key="1">
    <citation type="journal article" date="2011" name="Proc. Natl. Acad. Sci. U.S.A.">
        <title>Niche of harmful alga Aureococcus anophagefferens revealed through ecogenomics.</title>
        <authorList>
            <person name="Gobler C.J."/>
            <person name="Berry D.L."/>
            <person name="Dyhrman S.T."/>
            <person name="Wilhelm S.W."/>
            <person name="Salamov A."/>
            <person name="Lobanov A.V."/>
            <person name="Zhang Y."/>
            <person name="Collier J.L."/>
            <person name="Wurch L.L."/>
            <person name="Kustka A.B."/>
            <person name="Dill B.D."/>
            <person name="Shah M."/>
            <person name="VerBerkmoes N.C."/>
            <person name="Kuo A."/>
            <person name="Terry A."/>
            <person name="Pangilinan J."/>
            <person name="Lindquist E.A."/>
            <person name="Lucas S."/>
            <person name="Paulsen I.T."/>
            <person name="Hattenrath-Lehmann T.K."/>
            <person name="Talmage S.C."/>
            <person name="Walker E.A."/>
            <person name="Koch F."/>
            <person name="Burson A.M."/>
            <person name="Marcoval M.A."/>
            <person name="Tang Y.Z."/>
            <person name="Lecleir G.R."/>
            <person name="Coyne K.J."/>
            <person name="Berg G.M."/>
            <person name="Bertrand E.M."/>
            <person name="Saito M.A."/>
            <person name="Gladyshev V.N."/>
            <person name="Grigoriev I.V."/>
        </authorList>
    </citation>
    <scope>NUCLEOTIDE SEQUENCE [LARGE SCALE GENOMIC DNA]</scope>
    <source>
        <strain evidence="3">CCMP 1984</strain>
    </source>
</reference>
<feature type="region of interest" description="Disordered" evidence="1">
    <location>
        <begin position="179"/>
        <end position="259"/>
    </location>
</feature>
<protein>
    <submittedName>
        <fullName evidence="2">Uncharacterized protein</fullName>
    </submittedName>
</protein>
<dbReference type="eggNOG" id="ENOG502S78E">
    <property type="taxonomic scope" value="Eukaryota"/>
</dbReference>
<dbReference type="KEGG" id="aaf:AURANDRAFT_69453"/>
<dbReference type="RefSeq" id="XP_009043471.1">
    <property type="nucleotide sequence ID" value="XM_009045223.1"/>
</dbReference>
<feature type="region of interest" description="Disordered" evidence="1">
    <location>
        <begin position="1"/>
        <end position="33"/>
    </location>
</feature>
<evidence type="ECO:0000313" key="3">
    <source>
        <dbReference type="Proteomes" id="UP000002729"/>
    </source>
</evidence>
<gene>
    <name evidence="2" type="ORF">AURANDRAFT_69453</name>
</gene>
<feature type="compositionally biased region" description="Low complexity" evidence="1">
    <location>
        <begin position="186"/>
        <end position="195"/>
    </location>
</feature>
<organism evidence="3">
    <name type="scientific">Aureococcus anophagefferens</name>
    <name type="common">Harmful bloom alga</name>
    <dbReference type="NCBI Taxonomy" id="44056"/>
    <lineage>
        <taxon>Eukaryota</taxon>
        <taxon>Sar</taxon>
        <taxon>Stramenopiles</taxon>
        <taxon>Ochrophyta</taxon>
        <taxon>Pelagophyceae</taxon>
        <taxon>Pelagomonadales</taxon>
        <taxon>Pelagomonadaceae</taxon>
        <taxon>Aureococcus</taxon>
    </lineage>
</organism>
<feature type="non-terminal residue" evidence="2">
    <location>
        <position position="259"/>
    </location>
</feature>
<dbReference type="OMA" id="WLSHILN"/>
<dbReference type="GeneID" id="20227520"/>
<dbReference type="PANTHER" id="PTHR35213">
    <property type="entry name" value="RING-TYPE DOMAIN-CONTAINING PROTEIN-RELATED"/>
    <property type="match status" value="1"/>
</dbReference>
<feature type="non-terminal residue" evidence="2">
    <location>
        <position position="1"/>
    </location>
</feature>
<sequence length="259" mass="27368">APAPAAPAPAAGDEPPPKKAKKAKAKDDGATTRKGKWTIEETEFTTRIIELFNTGLLELPEGATLRSYLAQKLSCDPMRITKKFSGASCLGKRVFHSSTGRQRNSASAVAPSAASVAAAQQELSVLEARFVDACIRSTESKDARMIDLEARFLHSHDVVSTPAIDAFIMQSCQPLWDPDGVKSGGAPARAYAPAPTLEPLPPPDEPRRAPPPAAPPPRAAAPPSFPPEPPSFPPARPPAAAPPRPAHHRVDAWPADARG</sequence>
<dbReference type="OrthoDB" id="206902at2759"/>
<evidence type="ECO:0000313" key="2">
    <source>
        <dbReference type="EMBL" id="EGB01830.1"/>
    </source>
</evidence>
<dbReference type="AlphaFoldDB" id="F0YSS9"/>
<name>F0YSS9_AURAN</name>